<sequence>MNVSEYSGARVSSELSENGDALTIRVTGNFDFNVHRDFQRAYQNLSSSPKQYCIDLSETQYLDSAALGMLLLLRDYCLSDGLEAGQVRVELLNANEHVGNILAISNFDKIFTIR</sequence>
<dbReference type="PROSITE" id="PS50801">
    <property type="entry name" value="STAS"/>
    <property type="match status" value="1"/>
</dbReference>
<evidence type="ECO:0000259" key="1">
    <source>
        <dbReference type="PROSITE" id="PS50801"/>
    </source>
</evidence>
<name>A0A1H3VN44_9GAMM</name>
<dbReference type="RefSeq" id="WP_091383889.1">
    <property type="nucleotide sequence ID" value="NZ_FNQO01000001.1"/>
</dbReference>
<dbReference type="EMBL" id="FNQO01000001">
    <property type="protein sequence ID" value="SDZ76205.1"/>
    <property type="molecule type" value="Genomic_DNA"/>
</dbReference>
<dbReference type="Pfam" id="PF13466">
    <property type="entry name" value="STAS_2"/>
    <property type="match status" value="1"/>
</dbReference>
<dbReference type="AlphaFoldDB" id="A0A1H3VN44"/>
<keyword evidence="3" id="KW-1185">Reference proteome</keyword>
<dbReference type="InterPro" id="IPR002645">
    <property type="entry name" value="STAS_dom"/>
</dbReference>
<reference evidence="3" key="1">
    <citation type="submission" date="2016-10" db="EMBL/GenBank/DDBJ databases">
        <authorList>
            <person name="Varghese N."/>
            <person name="Submissions S."/>
        </authorList>
    </citation>
    <scope>NUCLEOTIDE SEQUENCE [LARGE SCALE GENOMIC DNA]</scope>
    <source>
        <strain evidence="3">CGMCC 1.10657</strain>
    </source>
</reference>
<dbReference type="OrthoDB" id="278639at2"/>
<dbReference type="Gene3D" id="3.30.750.24">
    <property type="entry name" value="STAS domain"/>
    <property type="match status" value="1"/>
</dbReference>
<dbReference type="PANTHER" id="PTHR33495:SF15">
    <property type="entry name" value="STAS DOMAIN-CONTAINING PROTEIN"/>
    <property type="match status" value="1"/>
</dbReference>
<accession>A0A1H3VN44</accession>
<dbReference type="GO" id="GO:0043856">
    <property type="term" value="F:anti-sigma factor antagonist activity"/>
    <property type="evidence" value="ECO:0007669"/>
    <property type="project" value="TreeGrafter"/>
</dbReference>
<dbReference type="InterPro" id="IPR036513">
    <property type="entry name" value="STAS_dom_sf"/>
</dbReference>
<evidence type="ECO:0000313" key="3">
    <source>
        <dbReference type="Proteomes" id="UP000198658"/>
    </source>
</evidence>
<dbReference type="CDD" id="cd07043">
    <property type="entry name" value="STAS_anti-anti-sigma_factors"/>
    <property type="match status" value="1"/>
</dbReference>
<dbReference type="PANTHER" id="PTHR33495">
    <property type="entry name" value="ANTI-SIGMA FACTOR ANTAGONIST TM_1081-RELATED-RELATED"/>
    <property type="match status" value="1"/>
</dbReference>
<proteinExistence type="predicted"/>
<evidence type="ECO:0000313" key="2">
    <source>
        <dbReference type="EMBL" id="SDZ76205.1"/>
    </source>
</evidence>
<dbReference type="SUPFAM" id="SSF52091">
    <property type="entry name" value="SpoIIaa-like"/>
    <property type="match status" value="1"/>
</dbReference>
<feature type="domain" description="STAS" evidence="1">
    <location>
        <begin position="11"/>
        <end position="114"/>
    </location>
</feature>
<dbReference type="STRING" id="658218.SAMN05216562_0106"/>
<gene>
    <name evidence="2" type="ORF">SAMN05216562_0106</name>
</gene>
<dbReference type="Proteomes" id="UP000198658">
    <property type="component" value="Unassembled WGS sequence"/>
</dbReference>
<dbReference type="InterPro" id="IPR058548">
    <property type="entry name" value="MlaB-like_STAS"/>
</dbReference>
<organism evidence="2 3">
    <name type="scientific">Microbulbifer marinus</name>
    <dbReference type="NCBI Taxonomy" id="658218"/>
    <lineage>
        <taxon>Bacteria</taxon>
        <taxon>Pseudomonadati</taxon>
        <taxon>Pseudomonadota</taxon>
        <taxon>Gammaproteobacteria</taxon>
        <taxon>Cellvibrionales</taxon>
        <taxon>Microbulbiferaceae</taxon>
        <taxon>Microbulbifer</taxon>
    </lineage>
</organism>
<protein>
    <submittedName>
        <fullName evidence="2">Anti-anti-sigma factor</fullName>
    </submittedName>
</protein>